<organism evidence="6 7">
    <name type="scientific">Colletotrichum gloeosporioides (strain Cg-14)</name>
    <name type="common">Anthracnose fungus</name>
    <name type="synonym">Glomerella cingulata</name>
    <dbReference type="NCBI Taxonomy" id="1237896"/>
    <lineage>
        <taxon>Eukaryota</taxon>
        <taxon>Fungi</taxon>
        <taxon>Dikarya</taxon>
        <taxon>Ascomycota</taxon>
        <taxon>Pezizomycotina</taxon>
        <taxon>Sordariomycetes</taxon>
        <taxon>Hypocreomycetidae</taxon>
        <taxon>Glomerellales</taxon>
        <taxon>Glomerellaceae</taxon>
        <taxon>Colletotrichum</taxon>
        <taxon>Colletotrichum gloeosporioides species complex</taxon>
    </lineage>
</organism>
<keyword evidence="2 5" id="KW-0812">Transmembrane</keyword>
<evidence type="ECO:0000256" key="5">
    <source>
        <dbReference type="SAM" id="Phobius"/>
    </source>
</evidence>
<evidence type="ECO:0000256" key="3">
    <source>
        <dbReference type="ARBA" id="ARBA00022989"/>
    </source>
</evidence>
<comment type="caution">
    <text evidence="6">The sequence shown here is derived from an EMBL/GenBank/DDBJ whole genome shotgun (WGS) entry which is preliminary data.</text>
</comment>
<dbReference type="eggNOG" id="KOG0254">
    <property type="taxonomic scope" value="Eukaryota"/>
</dbReference>
<dbReference type="Gene3D" id="1.20.1250.20">
    <property type="entry name" value="MFS general substrate transporter like domains"/>
    <property type="match status" value="1"/>
</dbReference>
<feature type="transmembrane region" description="Helical" evidence="5">
    <location>
        <begin position="179"/>
        <end position="197"/>
    </location>
</feature>
<keyword evidence="4 5" id="KW-0472">Membrane</keyword>
<keyword evidence="3 5" id="KW-1133">Transmembrane helix</keyword>
<reference evidence="7" key="1">
    <citation type="journal article" date="2013" name="Mol. Plant Microbe Interact.">
        <title>Global aspects of pacC regulation of pathogenicity genes in Colletotrichum gloeosporioides as revealed by transcriptome analysis.</title>
        <authorList>
            <person name="Alkan N."/>
            <person name="Meng X."/>
            <person name="Friedlander G."/>
            <person name="Reuveni E."/>
            <person name="Sukno S."/>
            <person name="Sherman A."/>
            <person name="Thon M."/>
            <person name="Fluhr R."/>
            <person name="Prusky D."/>
        </authorList>
    </citation>
    <scope>NUCLEOTIDE SEQUENCE [LARGE SCALE GENOMIC DNA]</scope>
    <source>
        <strain evidence="7">Cg-14</strain>
    </source>
</reference>
<feature type="transmembrane region" description="Helical" evidence="5">
    <location>
        <begin position="277"/>
        <end position="296"/>
    </location>
</feature>
<evidence type="ECO:0000256" key="2">
    <source>
        <dbReference type="ARBA" id="ARBA00022692"/>
    </source>
</evidence>
<gene>
    <name evidence="6" type="ORF">CGLO_07645</name>
</gene>
<dbReference type="OrthoDB" id="2428527at2759"/>
<dbReference type="Pfam" id="PF07690">
    <property type="entry name" value="MFS_1"/>
    <property type="match status" value="1"/>
</dbReference>
<comment type="subcellular location">
    <subcellularLocation>
        <location evidence="1">Membrane</location>
        <topology evidence="1">Multi-pass membrane protein</topology>
    </subcellularLocation>
</comment>
<evidence type="ECO:0000256" key="1">
    <source>
        <dbReference type="ARBA" id="ARBA00004141"/>
    </source>
</evidence>
<evidence type="ECO:0000256" key="4">
    <source>
        <dbReference type="ARBA" id="ARBA00023136"/>
    </source>
</evidence>
<dbReference type="InterPro" id="IPR011701">
    <property type="entry name" value="MFS"/>
</dbReference>
<dbReference type="SUPFAM" id="SSF103473">
    <property type="entry name" value="MFS general substrate transporter"/>
    <property type="match status" value="1"/>
</dbReference>
<evidence type="ECO:0000313" key="7">
    <source>
        <dbReference type="Proteomes" id="UP000015530"/>
    </source>
</evidence>
<dbReference type="HOGENOM" id="CLU_826412_0_0_1"/>
<dbReference type="GO" id="GO:0016020">
    <property type="term" value="C:membrane"/>
    <property type="evidence" value="ECO:0007669"/>
    <property type="project" value="UniProtKB-SubCell"/>
</dbReference>
<name>T0LLZ0_COLGC</name>
<proteinExistence type="predicted"/>
<dbReference type="AlphaFoldDB" id="T0LLZ0"/>
<dbReference type="Proteomes" id="UP000015530">
    <property type="component" value="Unassembled WGS sequence"/>
</dbReference>
<evidence type="ECO:0000313" key="6">
    <source>
        <dbReference type="EMBL" id="EQB52711.1"/>
    </source>
</evidence>
<accession>T0LLZ0</accession>
<dbReference type="EMBL" id="AMYD01001537">
    <property type="protein sequence ID" value="EQB52711.1"/>
    <property type="molecule type" value="Genomic_DNA"/>
</dbReference>
<protein>
    <submittedName>
        <fullName evidence="6">Major facilitator superfamily transporter</fullName>
    </submittedName>
</protein>
<sequence>MYSPTRRTNITNITRITRITYFAKSASKCERKFASPPPLYRDITAHGLGLYRGLAPEALAHPSEYPDLFEAARKIVITQRSRHAIDMTPAANRQNDRLLTVMQTNAVEDDLPWASRGYLYQEQNLLEKRPVSALGFAQEFSLLGVTGLHQILMFAGLSQGIAPALEIANSLTNLSEGQHSWFTAGFVLALGVFAMPSVRPGEVFGHKRILICGCLWYAFWSLLAGFSQTVHNGGYNSAAFFCVCRAMQGIGPAQSVPNGFSILEASFPPGQRKDTALSLYISGAPLGFVIGSVFCFRRQLRLGMVDFCARGRLLFSCGAQRSHSSTTRSSQKVLCQ</sequence>
<dbReference type="PANTHER" id="PTHR42718:SF1">
    <property type="entry name" value="LOW AFFINITY AMMONIUM TRANSPORTER"/>
    <property type="match status" value="1"/>
</dbReference>
<dbReference type="GO" id="GO:0022857">
    <property type="term" value="F:transmembrane transporter activity"/>
    <property type="evidence" value="ECO:0007669"/>
    <property type="project" value="InterPro"/>
</dbReference>
<dbReference type="InterPro" id="IPR036259">
    <property type="entry name" value="MFS_trans_sf"/>
</dbReference>
<feature type="transmembrane region" description="Helical" evidence="5">
    <location>
        <begin position="209"/>
        <end position="227"/>
    </location>
</feature>
<dbReference type="PANTHER" id="PTHR42718">
    <property type="entry name" value="MAJOR FACILITATOR SUPERFAMILY MULTIDRUG TRANSPORTER MFSC"/>
    <property type="match status" value="1"/>
</dbReference>